<evidence type="ECO:0000313" key="8">
    <source>
        <dbReference type="EMBL" id="KAK2573858.1"/>
    </source>
</evidence>
<dbReference type="Proteomes" id="UP001249851">
    <property type="component" value="Unassembled WGS sequence"/>
</dbReference>
<keyword evidence="9" id="KW-1185">Reference proteome</keyword>
<organism evidence="8 9">
    <name type="scientific">Acropora cervicornis</name>
    <name type="common">Staghorn coral</name>
    <dbReference type="NCBI Taxonomy" id="6130"/>
    <lineage>
        <taxon>Eukaryota</taxon>
        <taxon>Metazoa</taxon>
        <taxon>Cnidaria</taxon>
        <taxon>Anthozoa</taxon>
        <taxon>Hexacorallia</taxon>
        <taxon>Scleractinia</taxon>
        <taxon>Astrocoeniina</taxon>
        <taxon>Acroporidae</taxon>
        <taxon>Acropora</taxon>
    </lineage>
</organism>
<reference evidence="8" key="1">
    <citation type="journal article" date="2023" name="G3 (Bethesda)">
        <title>Whole genome assembly and annotation of the endangered Caribbean coral Acropora cervicornis.</title>
        <authorList>
            <person name="Selwyn J.D."/>
            <person name="Vollmer S.V."/>
        </authorList>
    </citation>
    <scope>NUCLEOTIDE SEQUENCE</scope>
    <source>
        <strain evidence="8">K2</strain>
    </source>
</reference>
<gene>
    <name evidence="8" type="ORF">P5673_001565</name>
</gene>
<dbReference type="FunFam" id="1.10.10.60:FF:000679">
    <property type="entry name" value="Homeobox protein aristaless"/>
    <property type="match status" value="1"/>
</dbReference>
<name>A0AAD9VGM3_ACRCE</name>
<dbReference type="CDD" id="cd00086">
    <property type="entry name" value="homeodomain"/>
    <property type="match status" value="1"/>
</dbReference>
<proteinExistence type="predicted"/>
<evidence type="ECO:0000256" key="5">
    <source>
        <dbReference type="PROSITE-ProRule" id="PRU00108"/>
    </source>
</evidence>
<evidence type="ECO:0000256" key="2">
    <source>
        <dbReference type="ARBA" id="ARBA00023125"/>
    </source>
</evidence>
<dbReference type="InterPro" id="IPR009057">
    <property type="entry name" value="Homeodomain-like_sf"/>
</dbReference>
<dbReference type="EMBL" id="JARQWQ010000002">
    <property type="protein sequence ID" value="KAK2573858.1"/>
    <property type="molecule type" value="Genomic_DNA"/>
</dbReference>
<feature type="DNA-binding region" description="Homeobox" evidence="5">
    <location>
        <begin position="103"/>
        <end position="162"/>
    </location>
</feature>
<protein>
    <submittedName>
        <fullName evidence="8">Short stature homeobox protein</fullName>
    </submittedName>
</protein>
<evidence type="ECO:0000256" key="1">
    <source>
        <dbReference type="ARBA" id="ARBA00004123"/>
    </source>
</evidence>
<dbReference type="PANTHER" id="PTHR46255">
    <property type="entry name" value="SHORT STATURE HOMEOBOX"/>
    <property type="match status" value="1"/>
</dbReference>
<sequence>MEGLAAFVSRFEDGKVETCSLGEEAVATETSNKDFMPNSSATTSSLLPFSIEEILSDRRGISHTNEQGRSNVARNVIGSKRNYEFPFQDLNEPLGKRVQRCKPPRNRKNFTREQLRELEQLFDQTHYPDAVKRETLAKKMGLSEARVQIWFQNRRAKCRRQDGPTQRGFVVPPSQTYKLPSHVTHLQQDTFPPFSHGSLGSHSIEHLCLCNHCTFVGNTSHVDYDRHFHQQTSIEDLRRKARYHSWSGQD</sequence>
<dbReference type="PANTHER" id="PTHR46255:SF3">
    <property type="entry name" value="HOMEOBOX DOMAIN-CONTAINING PROTEIN"/>
    <property type="match status" value="1"/>
</dbReference>
<evidence type="ECO:0000259" key="7">
    <source>
        <dbReference type="PROSITE" id="PS50071"/>
    </source>
</evidence>
<dbReference type="InterPro" id="IPR017970">
    <property type="entry name" value="Homeobox_CS"/>
</dbReference>
<keyword evidence="3 5" id="KW-0371">Homeobox</keyword>
<evidence type="ECO:0000256" key="3">
    <source>
        <dbReference type="ARBA" id="ARBA00023155"/>
    </source>
</evidence>
<keyword evidence="2 5" id="KW-0238">DNA-binding</keyword>
<dbReference type="PRINTS" id="PR00031">
    <property type="entry name" value="HTHREPRESSR"/>
</dbReference>
<dbReference type="PROSITE" id="PS00027">
    <property type="entry name" value="HOMEOBOX_1"/>
    <property type="match status" value="1"/>
</dbReference>
<feature type="domain" description="Homeobox" evidence="7">
    <location>
        <begin position="101"/>
        <end position="161"/>
    </location>
</feature>
<dbReference type="SUPFAM" id="SSF46689">
    <property type="entry name" value="Homeodomain-like"/>
    <property type="match status" value="1"/>
</dbReference>
<accession>A0AAD9VGM3</accession>
<dbReference type="AlphaFoldDB" id="A0AAD9VGM3"/>
<dbReference type="PROSITE" id="PS50071">
    <property type="entry name" value="HOMEOBOX_2"/>
    <property type="match status" value="1"/>
</dbReference>
<dbReference type="Gene3D" id="1.10.10.60">
    <property type="entry name" value="Homeodomain-like"/>
    <property type="match status" value="1"/>
</dbReference>
<keyword evidence="4 5" id="KW-0539">Nucleus</keyword>
<dbReference type="GO" id="GO:1990837">
    <property type="term" value="F:sequence-specific double-stranded DNA binding"/>
    <property type="evidence" value="ECO:0007669"/>
    <property type="project" value="TreeGrafter"/>
</dbReference>
<dbReference type="GO" id="GO:0000981">
    <property type="term" value="F:DNA-binding transcription factor activity, RNA polymerase II-specific"/>
    <property type="evidence" value="ECO:0007669"/>
    <property type="project" value="InterPro"/>
</dbReference>
<evidence type="ECO:0000313" key="9">
    <source>
        <dbReference type="Proteomes" id="UP001249851"/>
    </source>
</evidence>
<reference evidence="8" key="2">
    <citation type="journal article" date="2023" name="Science">
        <title>Genomic signatures of disease resistance in endangered staghorn corals.</title>
        <authorList>
            <person name="Vollmer S.V."/>
            <person name="Selwyn J.D."/>
            <person name="Despard B.A."/>
            <person name="Roesel C.L."/>
        </authorList>
    </citation>
    <scope>NUCLEOTIDE SEQUENCE</scope>
    <source>
        <strain evidence="8">K2</strain>
    </source>
</reference>
<comment type="subcellular location">
    <subcellularLocation>
        <location evidence="1 5 6">Nucleus</location>
    </subcellularLocation>
</comment>
<dbReference type="InterPro" id="IPR000047">
    <property type="entry name" value="HTH_motif"/>
</dbReference>
<dbReference type="GO" id="GO:0005634">
    <property type="term" value="C:nucleus"/>
    <property type="evidence" value="ECO:0007669"/>
    <property type="project" value="UniProtKB-SubCell"/>
</dbReference>
<dbReference type="InterPro" id="IPR001356">
    <property type="entry name" value="HD"/>
</dbReference>
<dbReference type="InterPro" id="IPR052631">
    <property type="entry name" value="Paired_homeobox_Bicoid"/>
</dbReference>
<dbReference type="Pfam" id="PF00046">
    <property type="entry name" value="Homeodomain"/>
    <property type="match status" value="1"/>
</dbReference>
<evidence type="ECO:0000256" key="6">
    <source>
        <dbReference type="RuleBase" id="RU000682"/>
    </source>
</evidence>
<dbReference type="SMART" id="SM00389">
    <property type="entry name" value="HOX"/>
    <property type="match status" value="1"/>
</dbReference>
<comment type="caution">
    <text evidence="8">The sequence shown here is derived from an EMBL/GenBank/DDBJ whole genome shotgun (WGS) entry which is preliminary data.</text>
</comment>
<evidence type="ECO:0000256" key="4">
    <source>
        <dbReference type="ARBA" id="ARBA00023242"/>
    </source>
</evidence>